<feature type="domain" description="ATPase AAA-type core" evidence="2">
    <location>
        <begin position="239"/>
        <end position="281"/>
    </location>
</feature>
<evidence type="ECO:0000259" key="2">
    <source>
        <dbReference type="Pfam" id="PF00004"/>
    </source>
</evidence>
<accession>A0A0B7N7H9</accession>
<gene>
    <name evidence="3" type="primary">PARPA_04733.1 scaffold 15639</name>
</gene>
<organism evidence="3 4">
    <name type="scientific">Parasitella parasitica</name>
    <dbReference type="NCBI Taxonomy" id="35722"/>
    <lineage>
        <taxon>Eukaryota</taxon>
        <taxon>Fungi</taxon>
        <taxon>Fungi incertae sedis</taxon>
        <taxon>Mucoromycota</taxon>
        <taxon>Mucoromycotina</taxon>
        <taxon>Mucoromycetes</taxon>
        <taxon>Mucorales</taxon>
        <taxon>Mucorineae</taxon>
        <taxon>Mucoraceae</taxon>
        <taxon>Parasitella</taxon>
    </lineage>
</organism>
<reference evidence="3 4" key="1">
    <citation type="submission" date="2014-09" db="EMBL/GenBank/DDBJ databases">
        <authorList>
            <person name="Ellenberger Sabrina"/>
        </authorList>
    </citation>
    <scope>NUCLEOTIDE SEQUENCE [LARGE SCALE GENOMIC DNA]</scope>
    <source>
        <strain evidence="3 4">CBS 412.66</strain>
    </source>
</reference>
<dbReference type="GO" id="GO:0003677">
    <property type="term" value="F:DNA binding"/>
    <property type="evidence" value="ECO:0007669"/>
    <property type="project" value="TreeGrafter"/>
</dbReference>
<dbReference type="GO" id="GO:0005524">
    <property type="term" value="F:ATP binding"/>
    <property type="evidence" value="ECO:0007669"/>
    <property type="project" value="InterPro"/>
</dbReference>
<dbReference type="Pfam" id="PF00004">
    <property type="entry name" value="AAA"/>
    <property type="match status" value="1"/>
</dbReference>
<dbReference type="GO" id="GO:0016887">
    <property type="term" value="F:ATP hydrolysis activity"/>
    <property type="evidence" value="ECO:0007669"/>
    <property type="project" value="InterPro"/>
</dbReference>
<dbReference type="Proteomes" id="UP000054107">
    <property type="component" value="Unassembled WGS sequence"/>
</dbReference>
<feature type="region of interest" description="Disordered" evidence="1">
    <location>
        <begin position="104"/>
        <end position="127"/>
    </location>
</feature>
<evidence type="ECO:0000256" key="1">
    <source>
        <dbReference type="SAM" id="MobiDB-lite"/>
    </source>
</evidence>
<dbReference type="SUPFAM" id="SSF52540">
    <property type="entry name" value="P-loop containing nucleoside triphosphate hydrolases"/>
    <property type="match status" value="1"/>
</dbReference>
<dbReference type="Gene3D" id="3.40.50.300">
    <property type="entry name" value="P-loop containing nucleotide triphosphate hydrolases"/>
    <property type="match status" value="2"/>
</dbReference>
<evidence type="ECO:0000313" key="4">
    <source>
        <dbReference type="Proteomes" id="UP000054107"/>
    </source>
</evidence>
<feature type="compositionally biased region" description="Polar residues" evidence="1">
    <location>
        <begin position="112"/>
        <end position="121"/>
    </location>
</feature>
<dbReference type="OrthoDB" id="9996895at2759"/>
<keyword evidence="4" id="KW-1185">Reference proteome</keyword>
<feature type="region of interest" description="Disordered" evidence="1">
    <location>
        <begin position="338"/>
        <end position="369"/>
    </location>
</feature>
<dbReference type="GO" id="GO:0005634">
    <property type="term" value="C:nucleus"/>
    <property type="evidence" value="ECO:0007669"/>
    <property type="project" value="TreeGrafter"/>
</dbReference>
<protein>
    <recommendedName>
        <fullName evidence="2">ATPase AAA-type core domain-containing protein</fullName>
    </recommendedName>
</protein>
<dbReference type="EMBL" id="LN725615">
    <property type="protein sequence ID" value="CEP10934.1"/>
    <property type="molecule type" value="Genomic_DNA"/>
</dbReference>
<dbReference type="STRING" id="35722.A0A0B7N7H9"/>
<name>A0A0B7N7H9_9FUNG</name>
<proteinExistence type="predicted"/>
<dbReference type="AlphaFoldDB" id="A0A0B7N7H9"/>
<feature type="compositionally biased region" description="Pro residues" evidence="1">
    <location>
        <begin position="342"/>
        <end position="367"/>
    </location>
</feature>
<dbReference type="PANTHER" id="PTHR23389:SF21">
    <property type="entry name" value="ATPASE FAMILY AAA DOMAIN-CONTAINING PROTEIN 5"/>
    <property type="match status" value="1"/>
</dbReference>
<dbReference type="InterPro" id="IPR027417">
    <property type="entry name" value="P-loop_NTPase"/>
</dbReference>
<sequence length="755" mass="86942">MSSKQKSIREHFKPVKSANLVEREPNLYPLFQSKAIAKKTIKRRPKPSLPKAAQIQLTVDGMVPKPIVTNSAPTAKEFVLQSREPKQHSINSIIAMYTPQFCSDQKRRREQNLPSSQSRQRQPIRCSQPLDMKEIEYQMDAYHPIDWKQDRCCRALFDRIPEIRTAASNKKIMWRDKYRPDTVEGLLGYYPDYAYLRDWLNQLKIKSPIVLPSTNVTSAKKTIKKAKQKRNKDVTYNLMLFVGGHGLGKTAAVHTAAKEAGYSVFEINSSARRSGRDVTDSVGEMTESHLVRFGLSSNANKRKPPGEMIILRDTVKTKKPKTIDIAQHFKKMLSMQNRPEPVALPPPPPSPIEPAAPAPAPAPPPPQKTTLEAFFQKDKKQEQTVGVKEVANQPKQSLILFEEVDIMFEEDKGFWPAVIDLCEKSKRPIIMTCNDETKVPFDCLRIQSTVYFEKATTQEEQTRLIQYVQLICYAESYSIPKREIRFLCEQFDYDTRRIIDTLQFWLNETSADETEHLVYQCLFAHIMGFADSLFAGDFMQLMDGLKGLSSKTIEICTRYYHEYMLAQQDAQQEPEVMRIQDLTQVIENACFADAWIGLDDKHRHQLYDIDQYNPHLDGYHGNDTRMICKNAADLDHWELGEIMDNSITVMNMATLIESASWRNSVSAWSNHWEDLCNTRQLYSADCLIACKQIIQHQSHPNLVLSQYMPYIRSLAEHDRGVAGKGRTARTRKRIRYLQLDAESRDIINWQQHTTL</sequence>
<evidence type="ECO:0000313" key="3">
    <source>
        <dbReference type="EMBL" id="CEP10934.1"/>
    </source>
</evidence>
<dbReference type="InterPro" id="IPR003959">
    <property type="entry name" value="ATPase_AAA_core"/>
</dbReference>
<dbReference type="PANTHER" id="PTHR23389">
    <property type="entry name" value="CHROMOSOME TRANSMISSION FIDELITY FACTOR 18"/>
    <property type="match status" value="1"/>
</dbReference>